<dbReference type="Pfam" id="PF01951">
    <property type="entry name" value="Archease"/>
    <property type="match status" value="1"/>
</dbReference>
<evidence type="ECO:0000259" key="5">
    <source>
        <dbReference type="Pfam" id="PF01951"/>
    </source>
</evidence>
<reference evidence="6 7" key="1">
    <citation type="submission" date="2016-08" db="EMBL/GenBank/DDBJ databases">
        <title>New Insights into Marine Group III Euryarchaeota, from dark to light.</title>
        <authorList>
            <person name="Haro-Moreno J.M."/>
            <person name="Rodriguez-Valera F."/>
            <person name="Lopez-Garcia P."/>
            <person name="Moreira D."/>
            <person name="Martin-Cuadrado A.B."/>
        </authorList>
    </citation>
    <scope>NUCLEOTIDE SEQUENCE [LARGE SCALE GENOMIC DNA]</scope>
    <source>
        <strain evidence="6">CG-Epi1</strain>
    </source>
</reference>
<sequence>MRKNFEHTADIGIEIESPTLSEAFQEVSLSFSEIITGGSLPEVLTSKEVFLESDNLDSLLVDFLSYLIVLFDTDDFIAGSAKLEISKKNSFQIAGKLVGETYNQDKHGYGVEIKAISYHQLLVQEGPPAHLRVILDL</sequence>
<dbReference type="PANTHER" id="PTHR12682">
    <property type="entry name" value="ARCHEASE"/>
    <property type="match status" value="1"/>
</dbReference>
<feature type="domain" description="Archease" evidence="5">
    <location>
        <begin position="5"/>
        <end position="136"/>
    </location>
</feature>
<comment type="caution">
    <text evidence="6">The sequence shown here is derived from an EMBL/GenBank/DDBJ whole genome shotgun (WGS) entry which is preliminary data.</text>
</comment>
<dbReference type="GO" id="GO:0008033">
    <property type="term" value="P:tRNA processing"/>
    <property type="evidence" value="ECO:0007669"/>
    <property type="project" value="UniProtKB-KW"/>
</dbReference>
<evidence type="ECO:0000256" key="3">
    <source>
        <dbReference type="ARBA" id="ARBA00022723"/>
    </source>
</evidence>
<keyword evidence="3" id="KW-0479">Metal-binding</keyword>
<dbReference type="PANTHER" id="PTHR12682:SF11">
    <property type="entry name" value="PROTEIN ARCHEASE"/>
    <property type="match status" value="1"/>
</dbReference>
<evidence type="ECO:0000256" key="4">
    <source>
        <dbReference type="ARBA" id="ARBA00022837"/>
    </source>
</evidence>
<name>A0A1J5THQ5_9ARCH</name>
<dbReference type="SUPFAM" id="SSF69819">
    <property type="entry name" value="MTH1598-like"/>
    <property type="match status" value="1"/>
</dbReference>
<dbReference type="Proteomes" id="UP000183080">
    <property type="component" value="Unassembled WGS sequence"/>
</dbReference>
<protein>
    <recommendedName>
        <fullName evidence="5">Archease domain-containing protein</fullName>
    </recommendedName>
</protein>
<proteinExistence type="inferred from homology"/>
<comment type="similarity">
    <text evidence="1">Belongs to the archease family.</text>
</comment>
<dbReference type="AlphaFoldDB" id="A0A1J5THQ5"/>
<dbReference type="STRING" id="1888995.BD935_01070"/>
<dbReference type="InterPro" id="IPR023572">
    <property type="entry name" value="Archease_dom"/>
</dbReference>
<accession>A0A1J5THQ5</accession>
<evidence type="ECO:0000256" key="1">
    <source>
        <dbReference type="ARBA" id="ARBA00007963"/>
    </source>
</evidence>
<dbReference type="EMBL" id="MIZA01000012">
    <property type="protein sequence ID" value="OIR20505.1"/>
    <property type="molecule type" value="Genomic_DNA"/>
</dbReference>
<dbReference type="InterPro" id="IPR036820">
    <property type="entry name" value="Archease_dom_sf"/>
</dbReference>
<evidence type="ECO:0000313" key="6">
    <source>
        <dbReference type="EMBL" id="OIR20505.1"/>
    </source>
</evidence>
<dbReference type="GO" id="GO:0046872">
    <property type="term" value="F:metal ion binding"/>
    <property type="evidence" value="ECO:0007669"/>
    <property type="project" value="UniProtKB-KW"/>
</dbReference>
<keyword evidence="4" id="KW-0106">Calcium</keyword>
<evidence type="ECO:0000256" key="2">
    <source>
        <dbReference type="ARBA" id="ARBA00022694"/>
    </source>
</evidence>
<gene>
    <name evidence="6" type="ORF">BD935_01070</name>
</gene>
<organism evidence="6 7">
    <name type="scientific">Marine Group III euryarchaeote CG-Epi1</name>
    <dbReference type="NCBI Taxonomy" id="1888995"/>
    <lineage>
        <taxon>Archaea</taxon>
        <taxon>Methanobacteriati</taxon>
        <taxon>Thermoplasmatota</taxon>
        <taxon>Thermoplasmata</taxon>
        <taxon>Candidatus Thermoprofundales</taxon>
    </lineage>
</organism>
<keyword evidence="2" id="KW-0819">tRNA processing</keyword>
<dbReference type="Gene3D" id="3.55.10.10">
    <property type="entry name" value="Archease domain"/>
    <property type="match status" value="1"/>
</dbReference>
<evidence type="ECO:0000313" key="7">
    <source>
        <dbReference type="Proteomes" id="UP000183080"/>
    </source>
</evidence>
<dbReference type="InterPro" id="IPR002804">
    <property type="entry name" value="Archease"/>
</dbReference>